<evidence type="ECO:0000313" key="8">
    <source>
        <dbReference type="EMBL" id="KAK9761122.1"/>
    </source>
</evidence>
<feature type="compositionally biased region" description="Basic residues" evidence="6">
    <location>
        <begin position="126"/>
        <end position="135"/>
    </location>
</feature>
<dbReference type="CDD" id="cd22852">
    <property type="entry name" value="SMN_C"/>
    <property type="match status" value="1"/>
</dbReference>
<dbReference type="Pfam" id="PF20635">
    <property type="entry name" value="SMN_YG-box"/>
    <property type="match status" value="1"/>
</dbReference>
<dbReference type="Pfam" id="PF20636">
    <property type="entry name" value="SMN_G2-BD"/>
    <property type="match status" value="1"/>
</dbReference>
<feature type="region of interest" description="Disordered" evidence="6">
    <location>
        <begin position="92"/>
        <end position="148"/>
    </location>
</feature>
<sequence>MSSLNKQEAFDYEDELNASEVEEVEEQEQDLEGEEEEEEYEEENIPELEHLKEVVFDRKKNKAVNEDVWDDSALITAWDAAVEEYELYHSSAAKASANHEKSSHQDKSAKVVTASKVQTKTTTPHQKAKASRPIKKVSAPKPQEVHATEAVEPSIENEAQPTSDYYENHYGYYGHQVDSNSNPHYQYPSTYPNTSTGFYSYPTSATQTGKSPIPPPMASHPQYNPYSTGPQHPPQPNMGHTTQGYGMLPPPPPPPAVSAFTEDEALANLLMAWYYSGYYTGLYQARRHGQ</sequence>
<dbReference type="InterPro" id="IPR047313">
    <property type="entry name" value="SMN_C"/>
</dbReference>
<feature type="domain" description="Survival Motor Neuron Gemin2-binding" evidence="7">
    <location>
        <begin position="65"/>
        <end position="85"/>
    </location>
</feature>
<proteinExistence type="inferred from homology"/>
<dbReference type="PANTHER" id="PTHR39267">
    <property type="entry name" value="SURVIVAL MOTOR NEURON-LIKE PROTEIN 1"/>
    <property type="match status" value="1"/>
</dbReference>
<keyword evidence="9" id="KW-1185">Reference proteome</keyword>
<comment type="caution">
    <text evidence="8">The sequence shown here is derived from an EMBL/GenBank/DDBJ whole genome shotgun (WGS) entry which is preliminary data.</text>
</comment>
<evidence type="ECO:0000256" key="6">
    <source>
        <dbReference type="SAM" id="MobiDB-lite"/>
    </source>
</evidence>
<evidence type="ECO:0000256" key="3">
    <source>
        <dbReference type="ARBA" id="ARBA00022664"/>
    </source>
</evidence>
<evidence type="ECO:0000256" key="2">
    <source>
        <dbReference type="ARBA" id="ARBA00005371"/>
    </source>
</evidence>
<protein>
    <recommendedName>
        <fullName evidence="7">Survival Motor Neuron Gemin2-binding domain-containing protein</fullName>
    </recommendedName>
</protein>
<dbReference type="CDD" id="cd22851">
    <property type="entry name" value="SMN_N"/>
    <property type="match status" value="1"/>
</dbReference>
<evidence type="ECO:0000259" key="7">
    <source>
        <dbReference type="Pfam" id="PF20636"/>
    </source>
</evidence>
<gene>
    <name evidence="8" type="ORF">K7432_014206</name>
</gene>
<evidence type="ECO:0000313" key="9">
    <source>
        <dbReference type="Proteomes" id="UP001479436"/>
    </source>
</evidence>
<evidence type="ECO:0000256" key="1">
    <source>
        <dbReference type="ARBA" id="ARBA00004123"/>
    </source>
</evidence>
<feature type="compositionally biased region" description="Polar residues" evidence="6">
    <location>
        <begin position="115"/>
        <end position="125"/>
    </location>
</feature>
<name>A0ABR2WHX3_9FUNG</name>
<feature type="compositionally biased region" description="Acidic residues" evidence="6">
    <location>
        <begin position="10"/>
        <end position="46"/>
    </location>
</feature>
<dbReference type="InterPro" id="IPR040424">
    <property type="entry name" value="Smn1"/>
</dbReference>
<keyword evidence="5" id="KW-0539">Nucleus</keyword>
<evidence type="ECO:0000256" key="5">
    <source>
        <dbReference type="ARBA" id="ARBA00023242"/>
    </source>
</evidence>
<feature type="compositionally biased region" description="Basic and acidic residues" evidence="6">
    <location>
        <begin position="97"/>
        <end position="109"/>
    </location>
</feature>
<accession>A0ABR2WHX3</accession>
<organism evidence="8 9">
    <name type="scientific">Basidiobolus ranarum</name>
    <dbReference type="NCBI Taxonomy" id="34480"/>
    <lineage>
        <taxon>Eukaryota</taxon>
        <taxon>Fungi</taxon>
        <taxon>Fungi incertae sedis</taxon>
        <taxon>Zoopagomycota</taxon>
        <taxon>Entomophthoromycotina</taxon>
        <taxon>Basidiobolomycetes</taxon>
        <taxon>Basidiobolales</taxon>
        <taxon>Basidiobolaceae</taxon>
        <taxon>Basidiobolus</taxon>
    </lineage>
</organism>
<evidence type="ECO:0000256" key="4">
    <source>
        <dbReference type="ARBA" id="ARBA00023187"/>
    </source>
</evidence>
<keyword evidence="3" id="KW-0507">mRNA processing</keyword>
<feature type="region of interest" description="Disordered" evidence="6">
    <location>
        <begin position="1"/>
        <end position="48"/>
    </location>
</feature>
<dbReference type="Proteomes" id="UP001479436">
    <property type="component" value="Unassembled WGS sequence"/>
</dbReference>
<comment type="similarity">
    <text evidence="2">Belongs to the SMN family.</text>
</comment>
<reference evidence="8 9" key="1">
    <citation type="submission" date="2023-04" db="EMBL/GenBank/DDBJ databases">
        <title>Genome of Basidiobolus ranarum AG-B5.</title>
        <authorList>
            <person name="Stajich J.E."/>
            <person name="Carter-House D."/>
            <person name="Gryganskyi A."/>
        </authorList>
    </citation>
    <scope>NUCLEOTIDE SEQUENCE [LARGE SCALE GENOMIC DNA]</scope>
    <source>
        <strain evidence="8 9">AG-B5</strain>
    </source>
</reference>
<dbReference type="InterPro" id="IPR049481">
    <property type="entry name" value="SMN_G2-BD"/>
</dbReference>
<dbReference type="PANTHER" id="PTHR39267:SF1">
    <property type="entry name" value="SURVIVAL MOTOR NEURON PROTEIN"/>
    <property type="match status" value="1"/>
</dbReference>
<dbReference type="EMBL" id="JASJQH010001556">
    <property type="protein sequence ID" value="KAK9761122.1"/>
    <property type="molecule type" value="Genomic_DNA"/>
</dbReference>
<comment type="subcellular location">
    <subcellularLocation>
        <location evidence="1">Nucleus</location>
    </subcellularLocation>
</comment>
<keyword evidence="4" id="KW-0508">mRNA splicing</keyword>